<organism evidence="1 2">
    <name type="scientific">Rotaria socialis</name>
    <dbReference type="NCBI Taxonomy" id="392032"/>
    <lineage>
        <taxon>Eukaryota</taxon>
        <taxon>Metazoa</taxon>
        <taxon>Spiralia</taxon>
        <taxon>Gnathifera</taxon>
        <taxon>Rotifera</taxon>
        <taxon>Eurotatoria</taxon>
        <taxon>Bdelloidea</taxon>
        <taxon>Philodinida</taxon>
        <taxon>Philodinidae</taxon>
        <taxon>Rotaria</taxon>
    </lineage>
</organism>
<gene>
    <name evidence="1" type="ORF">HFQ381_LOCUS31958</name>
</gene>
<sequence length="120" mass="13809">MKIFEQLKERKQKSDETVTSYYDAIIKLCHKYDASMSQKMMISWLENGIKNALKIQIKQQMKFLSESARTTQAVLEIAKDEQELLDENVPEHETTAPYVPYFANTVSTSSAHPTDSLTLF</sequence>
<protein>
    <submittedName>
        <fullName evidence="1">Uncharacterized protein</fullName>
    </submittedName>
</protein>
<dbReference type="AlphaFoldDB" id="A0A820ZZH4"/>
<evidence type="ECO:0000313" key="2">
    <source>
        <dbReference type="Proteomes" id="UP000663851"/>
    </source>
</evidence>
<comment type="caution">
    <text evidence="1">The sequence shown here is derived from an EMBL/GenBank/DDBJ whole genome shotgun (WGS) entry which is preliminary data.</text>
</comment>
<reference evidence="1" key="1">
    <citation type="submission" date="2021-02" db="EMBL/GenBank/DDBJ databases">
        <authorList>
            <person name="Nowell W R."/>
        </authorList>
    </citation>
    <scope>NUCLEOTIDE SEQUENCE</scope>
</reference>
<accession>A0A820ZZH4</accession>
<dbReference type="EMBL" id="CAJOBO010007116">
    <property type="protein sequence ID" value="CAF4570067.1"/>
    <property type="molecule type" value="Genomic_DNA"/>
</dbReference>
<dbReference type="Proteomes" id="UP000663851">
    <property type="component" value="Unassembled WGS sequence"/>
</dbReference>
<name>A0A820ZZH4_9BILA</name>
<proteinExistence type="predicted"/>
<evidence type="ECO:0000313" key="1">
    <source>
        <dbReference type="EMBL" id="CAF4570067.1"/>
    </source>
</evidence>